<comment type="similarity">
    <text evidence="1">Belongs to the class-I pyridine nucleotide-disulfide oxidoreductase family.</text>
</comment>
<dbReference type="GO" id="GO:0050660">
    <property type="term" value="F:flavin adenine dinucleotide binding"/>
    <property type="evidence" value="ECO:0007669"/>
    <property type="project" value="TreeGrafter"/>
</dbReference>
<feature type="binding site" evidence="5">
    <location>
        <position position="265"/>
    </location>
    <ligand>
        <name>NAD(+)</name>
        <dbReference type="ChEBI" id="CHEBI:57540"/>
    </ligand>
</feature>
<dbReference type="InterPro" id="IPR016156">
    <property type="entry name" value="FAD/NAD-linked_Rdtase_dimer_sf"/>
</dbReference>
<reference evidence="9" key="1">
    <citation type="submission" date="2024-01" db="EMBL/GenBank/DDBJ databases">
        <title>The genome sequence of Micromonospora mangrovi CCTCC AA 2012012.</title>
        <authorList>
            <person name="Gao J."/>
        </authorList>
    </citation>
    <scope>NUCLEOTIDE SEQUENCE</scope>
    <source>
        <strain evidence="9">CCTCC AA 2012012</strain>
    </source>
</reference>
<gene>
    <name evidence="10" type="ORF">ABUL08_22665</name>
    <name evidence="9" type="ORF">VK199_22590</name>
</gene>
<dbReference type="EMBL" id="CP157762">
    <property type="protein sequence ID" value="XBP92395.1"/>
    <property type="molecule type" value="Genomic_DNA"/>
</dbReference>
<dbReference type="PIRSF" id="PIRSF000350">
    <property type="entry name" value="Mercury_reductase_MerA"/>
    <property type="match status" value="1"/>
</dbReference>
<feature type="domain" description="FAD/NAD(P)-binding" evidence="8">
    <location>
        <begin position="8"/>
        <end position="319"/>
    </location>
</feature>
<protein>
    <submittedName>
        <fullName evidence="10">FAD-dependent oxidoreductase</fullName>
    </submittedName>
</protein>
<dbReference type="PANTHER" id="PTHR43014">
    <property type="entry name" value="MERCURIC REDUCTASE"/>
    <property type="match status" value="1"/>
</dbReference>
<dbReference type="InterPro" id="IPR023753">
    <property type="entry name" value="FAD/NAD-binding_dom"/>
</dbReference>
<feature type="disulfide bond" description="Redox-active" evidence="6">
    <location>
        <begin position="44"/>
        <end position="49"/>
    </location>
</feature>
<dbReference type="Gene3D" id="3.30.390.30">
    <property type="match status" value="1"/>
</dbReference>
<feature type="binding site" evidence="5">
    <location>
        <position position="202"/>
    </location>
    <ligand>
        <name>NAD(+)</name>
        <dbReference type="ChEBI" id="CHEBI:57540"/>
    </ligand>
</feature>
<dbReference type="SUPFAM" id="SSF55424">
    <property type="entry name" value="FAD/NAD-linked reductases, dimerisation (C-terminal) domain"/>
    <property type="match status" value="1"/>
</dbReference>
<organism evidence="10">
    <name type="scientific">Micromonospora sp. CCTCC AA 2012012</name>
    <dbReference type="NCBI Taxonomy" id="3111921"/>
    <lineage>
        <taxon>Bacteria</taxon>
        <taxon>Bacillati</taxon>
        <taxon>Actinomycetota</taxon>
        <taxon>Actinomycetes</taxon>
        <taxon>Micromonosporales</taxon>
        <taxon>Micromonosporaceae</taxon>
        <taxon>Micromonospora</taxon>
    </lineage>
</organism>
<dbReference type="RefSeq" id="WP_350931981.1">
    <property type="nucleotide sequence ID" value="NZ_CP157762.1"/>
</dbReference>
<evidence type="ECO:0000256" key="1">
    <source>
        <dbReference type="ARBA" id="ARBA00007532"/>
    </source>
</evidence>
<dbReference type="Gene3D" id="3.50.50.60">
    <property type="entry name" value="FAD/NAD(P)-binding domain"/>
    <property type="match status" value="2"/>
</dbReference>
<dbReference type="Pfam" id="PF07992">
    <property type="entry name" value="Pyr_redox_2"/>
    <property type="match status" value="1"/>
</dbReference>
<feature type="binding site" evidence="5">
    <location>
        <position position="53"/>
    </location>
    <ligand>
        <name>FAD</name>
        <dbReference type="ChEBI" id="CHEBI:57692"/>
    </ligand>
</feature>
<sequence length="494" mass="51574">MTDPELVDVVVVGLGVGGEEVAGRLAEAGLTVVGIERDLVGGECPYWGCIPSKMMIRAANALAEARRVNELAGAAQVQPDWAPVAKRIREEATDTWDDKAAVDRFTGKGGRFVRGSGRLDGPGRVRVGDQVFQARYGIVLGTGTRPSIPPIDGLADTPYWTNHQAIEVEELPESLLVLGGGAIGLELAQVFARFGVRVTVVEAAERVLAIEEPESSELAATALRADGVIISTGVKAERVSHDGQRFTVHAAGGDVTGDRLLVVTGRRAHLDELGLETVHVDAAQRYLPVDERMHVTDGVWAVGDLTGEGAFTHIAMYQAAIVVADVLDHSRRARGGPDASGTASVVGGATGVASAVGGAMSAGGSTAAPGSVPRADYRALPRVTFTDPEIGAVGLTEQQARERGINVQVGWTDLTSSSRGWIHKTGNAGFIKLIADADQGVLVGATSAGPAGGEVLSALVVAVHAAVPISQLRHMIYAYPTFHRAIEDALRALK</sequence>
<dbReference type="InterPro" id="IPR036188">
    <property type="entry name" value="FAD/NAD-bd_sf"/>
</dbReference>
<dbReference type="InterPro" id="IPR001100">
    <property type="entry name" value="Pyr_nuc-diS_OxRdtase"/>
</dbReference>
<keyword evidence="5" id="KW-0520">NAD</keyword>
<evidence type="ECO:0000259" key="8">
    <source>
        <dbReference type="Pfam" id="PF07992"/>
    </source>
</evidence>
<dbReference type="SUPFAM" id="SSF51905">
    <property type="entry name" value="FAD/NAD(P)-binding domain"/>
    <property type="match status" value="1"/>
</dbReference>
<keyword evidence="5" id="KW-0547">Nucleotide-binding</keyword>
<reference evidence="10" key="2">
    <citation type="submission" date="2024-06" db="EMBL/GenBank/DDBJ databases">
        <title>Micromonospora mangrovi CCTCC AA 2012012 genome sequences.</title>
        <authorList>
            <person name="Gao J."/>
        </authorList>
    </citation>
    <scope>NUCLEOTIDE SEQUENCE</scope>
    <source>
        <strain evidence="10">CCTCC AA 2012012</strain>
    </source>
</reference>
<feature type="binding site" evidence="5">
    <location>
        <position position="304"/>
    </location>
    <ligand>
        <name>FAD</name>
        <dbReference type="ChEBI" id="CHEBI:57692"/>
    </ligand>
</feature>
<evidence type="ECO:0000256" key="4">
    <source>
        <dbReference type="ARBA" id="ARBA00023002"/>
    </source>
</evidence>
<comment type="cofactor">
    <cofactor evidence="5">
        <name>FAD</name>
        <dbReference type="ChEBI" id="CHEBI:57692"/>
    </cofactor>
    <text evidence="5">Binds 1 FAD per subunit.</text>
</comment>
<dbReference type="Pfam" id="PF02852">
    <property type="entry name" value="Pyr_redox_dim"/>
    <property type="match status" value="1"/>
</dbReference>
<evidence type="ECO:0000256" key="3">
    <source>
        <dbReference type="ARBA" id="ARBA00022827"/>
    </source>
</evidence>
<dbReference type="InterPro" id="IPR004099">
    <property type="entry name" value="Pyr_nucl-diS_OxRdtase_dimer"/>
</dbReference>
<evidence type="ECO:0000256" key="2">
    <source>
        <dbReference type="ARBA" id="ARBA00022630"/>
    </source>
</evidence>
<dbReference type="PRINTS" id="PR00368">
    <property type="entry name" value="FADPNR"/>
</dbReference>
<evidence type="ECO:0000313" key="9">
    <source>
        <dbReference type="EMBL" id="XBP92395.1"/>
    </source>
</evidence>
<dbReference type="PRINTS" id="PR00411">
    <property type="entry name" value="PNDRDTASEI"/>
</dbReference>
<evidence type="ECO:0000313" key="10">
    <source>
        <dbReference type="EMBL" id="XCH73092.1"/>
    </source>
</evidence>
<dbReference type="PANTHER" id="PTHR43014:SF2">
    <property type="entry name" value="MERCURIC REDUCTASE"/>
    <property type="match status" value="1"/>
</dbReference>
<proteinExistence type="inferred from homology"/>
<evidence type="ECO:0000259" key="7">
    <source>
        <dbReference type="Pfam" id="PF02852"/>
    </source>
</evidence>
<accession>A0AAU8H9N6</accession>
<feature type="binding site" evidence="5">
    <location>
        <position position="117"/>
    </location>
    <ligand>
        <name>FAD</name>
        <dbReference type="ChEBI" id="CHEBI:57692"/>
    </ligand>
</feature>
<evidence type="ECO:0000256" key="6">
    <source>
        <dbReference type="PIRSR" id="PIRSR000350-4"/>
    </source>
</evidence>
<keyword evidence="2" id="KW-0285">Flavoprotein</keyword>
<evidence type="ECO:0000256" key="5">
    <source>
        <dbReference type="PIRSR" id="PIRSR000350-3"/>
    </source>
</evidence>
<keyword evidence="4" id="KW-0560">Oxidoreductase</keyword>
<dbReference type="AlphaFoldDB" id="A0AAU8H9N6"/>
<dbReference type="FunFam" id="3.30.390.30:FF:000001">
    <property type="entry name" value="Dihydrolipoyl dehydrogenase"/>
    <property type="match status" value="1"/>
</dbReference>
<keyword evidence="3 5" id="KW-0274">FAD</keyword>
<dbReference type="EMBL" id="CP159342">
    <property type="protein sequence ID" value="XCH73092.1"/>
    <property type="molecule type" value="Genomic_DNA"/>
</dbReference>
<feature type="binding site" evidence="5">
    <location>
        <begin position="179"/>
        <end position="186"/>
    </location>
    <ligand>
        <name>NAD(+)</name>
        <dbReference type="ChEBI" id="CHEBI:57540"/>
    </ligand>
</feature>
<feature type="domain" description="Pyridine nucleotide-disulphide oxidoreductase dimerisation" evidence="7">
    <location>
        <begin position="381"/>
        <end position="489"/>
    </location>
</feature>
<dbReference type="GO" id="GO:0003955">
    <property type="term" value="F:NAD(P)H dehydrogenase (quinone) activity"/>
    <property type="evidence" value="ECO:0007669"/>
    <property type="project" value="TreeGrafter"/>
</dbReference>
<name>A0AAU8H9N6_9ACTN</name>